<reference evidence="3 4" key="1">
    <citation type="submission" date="2016-07" db="EMBL/GenBank/DDBJ databases">
        <title>Pervasive Adenine N6-methylation of Active Genes in Fungi.</title>
        <authorList>
            <consortium name="DOE Joint Genome Institute"/>
            <person name="Mondo S.J."/>
            <person name="Dannebaum R.O."/>
            <person name="Kuo R.C."/>
            <person name="Labutti K."/>
            <person name="Haridas S."/>
            <person name="Kuo A."/>
            <person name="Salamov A."/>
            <person name="Ahrendt S.R."/>
            <person name="Lipzen A."/>
            <person name="Sullivan W."/>
            <person name="Andreopoulos W.B."/>
            <person name="Clum A."/>
            <person name="Lindquist E."/>
            <person name="Daum C."/>
            <person name="Ramamoorthy G.K."/>
            <person name="Gryganskyi A."/>
            <person name="Culley D."/>
            <person name="Magnuson J.K."/>
            <person name="James T.Y."/>
            <person name="O'Malley M.A."/>
            <person name="Stajich J.E."/>
            <person name="Spatafora J.W."/>
            <person name="Visel A."/>
            <person name="Grigoriev I.V."/>
        </authorList>
    </citation>
    <scope>NUCLEOTIDE SEQUENCE [LARGE SCALE GENOMIC DNA]</scope>
    <source>
        <strain evidence="3 4">12-1054</strain>
    </source>
</reference>
<dbReference type="AlphaFoldDB" id="A0A1Y2EV62"/>
<keyword evidence="2" id="KW-0472">Membrane</keyword>
<sequence length="162" mass="18265">MMMCSRALLIIVKTFRSVVFHLRPTLSGTFFLSIVVWNWESLEECEFQRIGPQNIWFAGRCLPVMCIVCAIVARFCSTMDIISKCIVSASDVGPVSSMTGTLIRFRLALLGAYTTSINASHQQRAQWQNAQSEVGAYTTSRNGSHQRRAQWQNAQTRTQPKN</sequence>
<accession>A0A1Y2EV62</accession>
<protein>
    <submittedName>
        <fullName evidence="3">Uncharacterized protein</fullName>
    </submittedName>
</protein>
<evidence type="ECO:0000256" key="2">
    <source>
        <dbReference type="SAM" id="Phobius"/>
    </source>
</evidence>
<proteinExistence type="predicted"/>
<evidence type="ECO:0000256" key="1">
    <source>
        <dbReference type="SAM" id="MobiDB-lite"/>
    </source>
</evidence>
<keyword evidence="4" id="KW-1185">Reference proteome</keyword>
<dbReference type="RefSeq" id="XP_040722266.1">
    <property type="nucleotide sequence ID" value="XM_040870195.1"/>
</dbReference>
<gene>
    <name evidence="3" type="ORF">BCR37DRAFT_384217</name>
</gene>
<evidence type="ECO:0000313" key="3">
    <source>
        <dbReference type="EMBL" id="ORY75154.1"/>
    </source>
</evidence>
<organism evidence="3 4">
    <name type="scientific">Protomyces lactucae-debilis</name>
    <dbReference type="NCBI Taxonomy" id="2754530"/>
    <lineage>
        <taxon>Eukaryota</taxon>
        <taxon>Fungi</taxon>
        <taxon>Dikarya</taxon>
        <taxon>Ascomycota</taxon>
        <taxon>Taphrinomycotina</taxon>
        <taxon>Taphrinomycetes</taxon>
        <taxon>Taphrinales</taxon>
        <taxon>Protomycetaceae</taxon>
        <taxon>Protomyces</taxon>
    </lineage>
</organism>
<dbReference type="Proteomes" id="UP000193685">
    <property type="component" value="Unassembled WGS sequence"/>
</dbReference>
<feature type="non-terminal residue" evidence="3">
    <location>
        <position position="1"/>
    </location>
</feature>
<evidence type="ECO:0000313" key="4">
    <source>
        <dbReference type="Proteomes" id="UP000193685"/>
    </source>
</evidence>
<feature type="region of interest" description="Disordered" evidence="1">
    <location>
        <begin position="136"/>
        <end position="162"/>
    </location>
</feature>
<feature type="transmembrane region" description="Helical" evidence="2">
    <location>
        <begin position="57"/>
        <end position="76"/>
    </location>
</feature>
<dbReference type="EMBL" id="MCFI01000027">
    <property type="protein sequence ID" value="ORY75154.1"/>
    <property type="molecule type" value="Genomic_DNA"/>
</dbReference>
<dbReference type="GeneID" id="63786794"/>
<keyword evidence="2" id="KW-0812">Transmembrane</keyword>
<name>A0A1Y2EV62_PROLT</name>
<comment type="caution">
    <text evidence="3">The sequence shown here is derived from an EMBL/GenBank/DDBJ whole genome shotgun (WGS) entry which is preliminary data.</text>
</comment>
<keyword evidence="2" id="KW-1133">Transmembrane helix</keyword>
<feature type="transmembrane region" description="Helical" evidence="2">
    <location>
        <begin position="20"/>
        <end position="37"/>
    </location>
</feature>